<dbReference type="InterPro" id="IPR035906">
    <property type="entry name" value="MetI-like_sf"/>
</dbReference>
<sequence>MLNYVVRRLLLLPLVLLGVTLIAFSMIWLLGPGVLVSAYIQNPRALDKAPDTYERLVAKYGLDQPLAIRYWKWLQNVVKGDWGYSLVAKDKVSIAISHRLAPTLELTIISGIIIVLLGMWIGTLMAGKYGSWFDKIISVFSMIGWSIPEFITGLLVFLVFLKLFHWIPVGLASAETYDIVNSPQWNSYTHSLIIDSFLNGNFVVLGNALLNLIEPVLTLVIMWTCYIMRITRTSIVEIMHLDYIRTARAKGLEEEKVLKKHARRNALISVVTISGNVFVYLLAGAVIVESIFNRPGLGRFIAAASARKDFISVIATTFYIGIIAVLMNLLVDIIYTIIDPRVRLN</sequence>
<dbReference type="PATRIC" id="fig|1453497.3.peg.445"/>
<feature type="transmembrane region" description="Helical" evidence="7">
    <location>
        <begin position="9"/>
        <end position="30"/>
    </location>
</feature>
<evidence type="ECO:0000256" key="3">
    <source>
        <dbReference type="ARBA" id="ARBA00022475"/>
    </source>
</evidence>
<feature type="transmembrane region" description="Helical" evidence="7">
    <location>
        <begin position="266"/>
        <end position="292"/>
    </location>
</feature>
<dbReference type="AlphaFoldDB" id="A0A176JZV5"/>
<evidence type="ECO:0000256" key="2">
    <source>
        <dbReference type="ARBA" id="ARBA00022448"/>
    </source>
</evidence>
<feature type="transmembrane region" description="Helical" evidence="7">
    <location>
        <begin position="312"/>
        <end position="338"/>
    </location>
</feature>
<dbReference type="STRING" id="1453497.AT15_02230"/>
<evidence type="ECO:0000256" key="7">
    <source>
        <dbReference type="RuleBase" id="RU363032"/>
    </source>
</evidence>
<keyword evidence="5 7" id="KW-1133">Transmembrane helix</keyword>
<gene>
    <name evidence="9" type="ORF">AT15_02230</name>
</gene>
<evidence type="ECO:0000313" key="9">
    <source>
        <dbReference type="EMBL" id="OAA29358.1"/>
    </source>
</evidence>
<keyword evidence="6 7" id="KW-0472">Membrane</keyword>
<evidence type="ECO:0000313" key="10">
    <source>
        <dbReference type="Proteomes" id="UP000077339"/>
    </source>
</evidence>
<comment type="similarity">
    <text evidence="7">Belongs to the binding-protein-dependent transport system permease family.</text>
</comment>
<proteinExistence type="inferred from homology"/>
<comment type="caution">
    <text evidence="9">The sequence shown here is derived from an EMBL/GenBank/DDBJ whole genome shotgun (WGS) entry which is preliminary data.</text>
</comment>
<name>A0A176JZV5_9BACT</name>
<evidence type="ECO:0000256" key="5">
    <source>
        <dbReference type="ARBA" id="ARBA00022989"/>
    </source>
</evidence>
<dbReference type="Pfam" id="PF00528">
    <property type="entry name" value="BPD_transp_1"/>
    <property type="match status" value="1"/>
</dbReference>
<protein>
    <submittedName>
        <fullName evidence="9">Peptide ABC transporter permease</fullName>
    </submittedName>
</protein>
<dbReference type="RefSeq" id="WP_068348248.1">
    <property type="nucleotide sequence ID" value="NZ_JFHK01000019.1"/>
</dbReference>
<dbReference type="EMBL" id="JFHK01000019">
    <property type="protein sequence ID" value="OAA29358.1"/>
    <property type="molecule type" value="Genomic_DNA"/>
</dbReference>
<feature type="transmembrane region" description="Helical" evidence="7">
    <location>
        <begin position="139"/>
        <end position="161"/>
    </location>
</feature>
<reference evidence="9 10" key="1">
    <citation type="submission" date="2014-02" db="EMBL/GenBank/DDBJ databases">
        <title>Kosmotoga genome sequencing.</title>
        <authorList>
            <person name="Pollo S.M."/>
            <person name="Charchuk R."/>
            <person name="Nesbo C.L."/>
        </authorList>
    </citation>
    <scope>NUCLEOTIDE SEQUENCE [LARGE SCALE GENOMIC DNA]</scope>
    <source>
        <strain evidence="9 10">S304</strain>
    </source>
</reference>
<dbReference type="Gene3D" id="1.10.3720.10">
    <property type="entry name" value="MetI-like"/>
    <property type="match status" value="1"/>
</dbReference>
<dbReference type="PANTHER" id="PTHR43163">
    <property type="entry name" value="DIPEPTIDE TRANSPORT SYSTEM PERMEASE PROTEIN DPPB-RELATED"/>
    <property type="match status" value="1"/>
</dbReference>
<comment type="subcellular location">
    <subcellularLocation>
        <location evidence="1 7">Cell membrane</location>
        <topology evidence="1 7">Multi-pass membrane protein</topology>
    </subcellularLocation>
</comment>
<keyword evidence="3" id="KW-1003">Cell membrane</keyword>
<evidence type="ECO:0000259" key="8">
    <source>
        <dbReference type="PROSITE" id="PS50928"/>
    </source>
</evidence>
<feature type="domain" description="ABC transmembrane type-1" evidence="8">
    <location>
        <begin position="100"/>
        <end position="335"/>
    </location>
</feature>
<dbReference type="InterPro" id="IPR000515">
    <property type="entry name" value="MetI-like"/>
</dbReference>
<dbReference type="SUPFAM" id="SSF161098">
    <property type="entry name" value="MetI-like"/>
    <property type="match status" value="1"/>
</dbReference>
<evidence type="ECO:0000256" key="1">
    <source>
        <dbReference type="ARBA" id="ARBA00004651"/>
    </source>
</evidence>
<organism evidence="9 10">
    <name type="scientific">Kosmotoga arenicorallina S304</name>
    <dbReference type="NCBI Taxonomy" id="1453497"/>
    <lineage>
        <taxon>Bacteria</taxon>
        <taxon>Thermotogati</taxon>
        <taxon>Thermotogota</taxon>
        <taxon>Thermotogae</taxon>
        <taxon>Kosmotogales</taxon>
        <taxon>Kosmotogaceae</taxon>
        <taxon>Kosmotoga</taxon>
    </lineage>
</organism>
<keyword evidence="4 7" id="KW-0812">Transmembrane</keyword>
<dbReference type="PROSITE" id="PS50928">
    <property type="entry name" value="ABC_TM1"/>
    <property type="match status" value="1"/>
</dbReference>
<dbReference type="InterPro" id="IPR045621">
    <property type="entry name" value="BPD_transp_1_N"/>
</dbReference>
<dbReference type="CDD" id="cd06261">
    <property type="entry name" value="TM_PBP2"/>
    <property type="match status" value="1"/>
</dbReference>
<feature type="transmembrane region" description="Helical" evidence="7">
    <location>
        <begin position="106"/>
        <end position="127"/>
    </location>
</feature>
<keyword evidence="2 7" id="KW-0813">Transport</keyword>
<dbReference type="GO" id="GO:0055085">
    <property type="term" value="P:transmembrane transport"/>
    <property type="evidence" value="ECO:0007669"/>
    <property type="project" value="InterPro"/>
</dbReference>
<dbReference type="PANTHER" id="PTHR43163:SF6">
    <property type="entry name" value="DIPEPTIDE TRANSPORT SYSTEM PERMEASE PROTEIN DPPB-RELATED"/>
    <property type="match status" value="1"/>
</dbReference>
<dbReference type="OrthoDB" id="9806409at2"/>
<feature type="transmembrane region" description="Helical" evidence="7">
    <location>
        <begin position="208"/>
        <end position="228"/>
    </location>
</feature>
<dbReference type="Proteomes" id="UP000077339">
    <property type="component" value="Unassembled WGS sequence"/>
</dbReference>
<evidence type="ECO:0000256" key="4">
    <source>
        <dbReference type="ARBA" id="ARBA00022692"/>
    </source>
</evidence>
<dbReference type="Pfam" id="PF19300">
    <property type="entry name" value="BPD_transp_1_N"/>
    <property type="match status" value="1"/>
</dbReference>
<evidence type="ECO:0000256" key="6">
    <source>
        <dbReference type="ARBA" id="ARBA00023136"/>
    </source>
</evidence>
<accession>A0A176JZV5</accession>
<keyword evidence="10" id="KW-1185">Reference proteome</keyword>
<dbReference type="GO" id="GO:0005886">
    <property type="term" value="C:plasma membrane"/>
    <property type="evidence" value="ECO:0007669"/>
    <property type="project" value="UniProtKB-SubCell"/>
</dbReference>